<accession>A0ABT8CVW8</accession>
<dbReference type="EMBL" id="JAUFQU010000001">
    <property type="protein sequence ID" value="MDN3708677.1"/>
    <property type="molecule type" value="Genomic_DNA"/>
</dbReference>
<evidence type="ECO:0000256" key="1">
    <source>
        <dbReference type="SAM" id="SignalP"/>
    </source>
</evidence>
<dbReference type="RefSeq" id="WP_290364531.1">
    <property type="nucleotide sequence ID" value="NZ_JAUFQU010000001.1"/>
</dbReference>
<reference evidence="3" key="1">
    <citation type="journal article" date="2019" name="Int. J. Syst. Evol. Microbiol.">
        <title>The Global Catalogue of Microorganisms (GCM) 10K type strain sequencing project: providing services to taxonomists for standard genome sequencing and annotation.</title>
        <authorList>
            <consortium name="The Broad Institute Genomics Platform"/>
            <consortium name="The Broad Institute Genome Sequencing Center for Infectious Disease"/>
            <person name="Wu L."/>
            <person name="Ma J."/>
        </authorList>
    </citation>
    <scope>NUCLEOTIDE SEQUENCE [LARGE SCALE GENOMIC DNA]</scope>
    <source>
        <strain evidence="3">CECT 7184</strain>
    </source>
</reference>
<protein>
    <recommendedName>
        <fullName evidence="4">Lipoprotein</fullName>
    </recommendedName>
</protein>
<evidence type="ECO:0000313" key="3">
    <source>
        <dbReference type="Proteomes" id="UP001242368"/>
    </source>
</evidence>
<gene>
    <name evidence="2" type="ORF">QW060_16365</name>
</gene>
<dbReference type="PROSITE" id="PS51257">
    <property type="entry name" value="PROKAR_LIPOPROTEIN"/>
    <property type="match status" value="1"/>
</dbReference>
<dbReference type="Proteomes" id="UP001242368">
    <property type="component" value="Unassembled WGS sequence"/>
</dbReference>
<name>A0ABT8CVW8_9FLAO</name>
<proteinExistence type="predicted"/>
<feature type="signal peptide" evidence="1">
    <location>
        <begin position="1"/>
        <end position="18"/>
    </location>
</feature>
<keyword evidence="1" id="KW-0732">Signal</keyword>
<keyword evidence="3" id="KW-1185">Reference proteome</keyword>
<evidence type="ECO:0008006" key="4">
    <source>
        <dbReference type="Google" id="ProtNLM"/>
    </source>
</evidence>
<comment type="caution">
    <text evidence="2">The sequence shown here is derived from an EMBL/GenBank/DDBJ whole genome shotgun (WGS) entry which is preliminary data.</text>
</comment>
<sequence>MKKAILYLLLANLFTACAMFNRKTETKTAETMAAIIKNPCPEQGNCTAERLKDKALSLRESEDGREVYVEVIDQKGSYVVHYKYEKTASGKYQDDFHTEELFFQIPAEAFKKEYKDADLQNVFMVFGRQCYCKGFAGNFRVTQGDLQIDHSEEETQVSVRFKAAVPQLFEELNFKVR</sequence>
<evidence type="ECO:0000313" key="2">
    <source>
        <dbReference type="EMBL" id="MDN3708677.1"/>
    </source>
</evidence>
<organism evidence="2 3">
    <name type="scientific">Paenimyroides ceti</name>
    <dbReference type="NCBI Taxonomy" id="395087"/>
    <lineage>
        <taxon>Bacteria</taxon>
        <taxon>Pseudomonadati</taxon>
        <taxon>Bacteroidota</taxon>
        <taxon>Flavobacteriia</taxon>
        <taxon>Flavobacteriales</taxon>
        <taxon>Flavobacteriaceae</taxon>
        <taxon>Paenimyroides</taxon>
    </lineage>
</organism>
<feature type="chain" id="PRO_5047374140" description="Lipoprotein" evidence="1">
    <location>
        <begin position="19"/>
        <end position="177"/>
    </location>
</feature>